<evidence type="ECO:0000256" key="8">
    <source>
        <dbReference type="HAMAP-Rule" id="MF_00158"/>
    </source>
</evidence>
<comment type="miscellaneous">
    <text evidence="8">The reaction proceeds by a bi uni uni bi ping pong mechanism.</text>
</comment>
<evidence type="ECO:0000256" key="4">
    <source>
        <dbReference type="ARBA" id="ARBA00022655"/>
    </source>
</evidence>
<evidence type="ECO:0000313" key="11">
    <source>
        <dbReference type="Proteomes" id="UP001387100"/>
    </source>
</evidence>
<comment type="subcellular location">
    <subcellularLocation>
        <location evidence="8">Cytoplasm</location>
    </subcellularLocation>
</comment>
<feature type="binding site" evidence="8">
    <location>
        <position position="177"/>
    </location>
    <ligand>
        <name>(R)-pantoate</name>
        <dbReference type="ChEBI" id="CHEBI:15980"/>
    </ligand>
</feature>
<dbReference type="SUPFAM" id="SSF52374">
    <property type="entry name" value="Nucleotidylyl transferase"/>
    <property type="match status" value="1"/>
</dbReference>
<dbReference type="Gene3D" id="3.40.50.620">
    <property type="entry name" value="HUPs"/>
    <property type="match status" value="1"/>
</dbReference>
<evidence type="ECO:0000256" key="1">
    <source>
        <dbReference type="ARBA" id="ARBA00004990"/>
    </source>
</evidence>
<comment type="function">
    <text evidence="8">Catalyzes the condensation of pantoate with beta-alanine in an ATP-dependent reaction via a pantoyl-adenylate intermediate.</text>
</comment>
<reference evidence="10 11" key="1">
    <citation type="journal article" date="2017" name="Int. J. Syst. Evol. Microbiol.">
        <title>Pseudokineococcus basanitobsidens sp. nov., isolated from volcanic rock.</title>
        <authorList>
            <person name="Lee D.W."/>
            <person name="Park M.Y."/>
            <person name="Kim J.J."/>
            <person name="Kim B.S."/>
        </authorList>
    </citation>
    <scope>NUCLEOTIDE SEQUENCE [LARGE SCALE GENOMIC DNA]</scope>
    <source>
        <strain evidence="10 11">DSM 103726</strain>
    </source>
</reference>
<dbReference type="EC" id="6.3.2.1" evidence="8"/>
<dbReference type="Gene3D" id="3.30.1300.10">
    <property type="entry name" value="Pantoate-beta-alanine ligase, C-terminal domain"/>
    <property type="match status" value="1"/>
</dbReference>
<comment type="caution">
    <text evidence="10">The sequence shown here is derived from an EMBL/GenBank/DDBJ whole genome shotgun (WGS) entry which is preliminary data.</text>
</comment>
<protein>
    <recommendedName>
        <fullName evidence="8">Pantothenate synthetase</fullName>
        <shortName evidence="8">PS</shortName>
        <ecNumber evidence="8">6.3.2.1</ecNumber>
    </recommendedName>
    <alternativeName>
        <fullName evidence="8">Pantoate--beta-alanine ligase</fullName>
    </alternativeName>
    <alternativeName>
        <fullName evidence="8">Pantoate-activating enzyme</fullName>
    </alternativeName>
</protein>
<comment type="catalytic activity">
    <reaction evidence="7 8">
        <text>(R)-pantoate + beta-alanine + ATP = (R)-pantothenate + AMP + diphosphate + H(+)</text>
        <dbReference type="Rhea" id="RHEA:10912"/>
        <dbReference type="ChEBI" id="CHEBI:15378"/>
        <dbReference type="ChEBI" id="CHEBI:15980"/>
        <dbReference type="ChEBI" id="CHEBI:29032"/>
        <dbReference type="ChEBI" id="CHEBI:30616"/>
        <dbReference type="ChEBI" id="CHEBI:33019"/>
        <dbReference type="ChEBI" id="CHEBI:57966"/>
        <dbReference type="ChEBI" id="CHEBI:456215"/>
        <dbReference type="EC" id="6.3.2.1"/>
    </reaction>
</comment>
<evidence type="ECO:0000256" key="3">
    <source>
        <dbReference type="ARBA" id="ARBA00022598"/>
    </source>
</evidence>
<dbReference type="GO" id="GO:0004592">
    <property type="term" value="F:pantoate-beta-alanine ligase activity"/>
    <property type="evidence" value="ECO:0007669"/>
    <property type="project" value="UniProtKB-EC"/>
</dbReference>
<name>A0ABU8RGP5_9ACTN</name>
<keyword evidence="5 8" id="KW-0547">Nucleotide-binding</keyword>
<feature type="binding site" evidence="8">
    <location>
        <begin position="208"/>
        <end position="211"/>
    </location>
    <ligand>
        <name>ATP</name>
        <dbReference type="ChEBI" id="CHEBI:30616"/>
    </ligand>
</feature>
<evidence type="ECO:0000256" key="2">
    <source>
        <dbReference type="ARBA" id="ARBA00009256"/>
    </source>
</evidence>
<dbReference type="PANTHER" id="PTHR21299">
    <property type="entry name" value="CYTIDYLATE KINASE/PANTOATE-BETA-ALANINE LIGASE"/>
    <property type="match status" value="1"/>
</dbReference>
<dbReference type="InterPro" id="IPR042176">
    <property type="entry name" value="Pantoate_ligase_C"/>
</dbReference>
<evidence type="ECO:0000256" key="9">
    <source>
        <dbReference type="SAM" id="MobiDB-lite"/>
    </source>
</evidence>
<feature type="active site" description="Proton donor" evidence="8">
    <location>
        <position position="60"/>
    </location>
</feature>
<keyword evidence="3 8" id="KW-0436">Ligase</keyword>
<keyword evidence="11" id="KW-1185">Reference proteome</keyword>
<dbReference type="Pfam" id="PF02569">
    <property type="entry name" value="Pantoate_ligase"/>
    <property type="match status" value="1"/>
</dbReference>
<dbReference type="NCBIfam" id="TIGR00018">
    <property type="entry name" value="panC"/>
    <property type="match status" value="1"/>
</dbReference>
<dbReference type="CDD" id="cd00560">
    <property type="entry name" value="PanC"/>
    <property type="match status" value="1"/>
</dbReference>
<dbReference type="EMBL" id="JBBIAA010000002">
    <property type="protein sequence ID" value="MEJ5944256.1"/>
    <property type="molecule type" value="Genomic_DNA"/>
</dbReference>
<feature type="binding site" evidence="8">
    <location>
        <position position="84"/>
    </location>
    <ligand>
        <name>beta-alanine</name>
        <dbReference type="ChEBI" id="CHEBI:57966"/>
    </ligand>
</feature>
<evidence type="ECO:0000313" key="10">
    <source>
        <dbReference type="EMBL" id="MEJ5944256.1"/>
    </source>
</evidence>
<gene>
    <name evidence="8 10" type="primary">panC</name>
    <name evidence="10" type="ORF">WDZ17_02975</name>
</gene>
<feature type="binding site" evidence="8">
    <location>
        <begin position="53"/>
        <end position="60"/>
    </location>
    <ligand>
        <name>ATP</name>
        <dbReference type="ChEBI" id="CHEBI:30616"/>
    </ligand>
</feature>
<evidence type="ECO:0000256" key="7">
    <source>
        <dbReference type="ARBA" id="ARBA00048258"/>
    </source>
</evidence>
<feature type="compositionally biased region" description="Low complexity" evidence="9">
    <location>
        <begin position="11"/>
        <end position="26"/>
    </location>
</feature>
<keyword evidence="6 8" id="KW-0067">ATP-binding</keyword>
<keyword evidence="8" id="KW-0963">Cytoplasm</keyword>
<feature type="binding site" evidence="8">
    <location>
        <position position="84"/>
    </location>
    <ligand>
        <name>(R)-pantoate</name>
        <dbReference type="ChEBI" id="CHEBI:15980"/>
    </ligand>
</feature>
<evidence type="ECO:0000256" key="5">
    <source>
        <dbReference type="ARBA" id="ARBA00022741"/>
    </source>
</evidence>
<comment type="pathway">
    <text evidence="1 8">Cofactor biosynthesis; (R)-pantothenate biosynthesis; (R)-pantothenate from (R)-pantoate and beta-alanine: step 1/1.</text>
</comment>
<proteinExistence type="inferred from homology"/>
<dbReference type="PANTHER" id="PTHR21299:SF1">
    <property type="entry name" value="PANTOATE--BETA-ALANINE LIGASE"/>
    <property type="match status" value="1"/>
</dbReference>
<keyword evidence="4 8" id="KW-0566">Pantothenate biosynthesis</keyword>
<dbReference type="InterPro" id="IPR003721">
    <property type="entry name" value="Pantoate_ligase"/>
</dbReference>
<dbReference type="InterPro" id="IPR014729">
    <property type="entry name" value="Rossmann-like_a/b/a_fold"/>
</dbReference>
<feature type="region of interest" description="Disordered" evidence="9">
    <location>
        <begin position="1"/>
        <end position="26"/>
    </location>
</feature>
<comment type="subunit">
    <text evidence="8">Homodimer.</text>
</comment>
<comment type="caution">
    <text evidence="8">Lacks conserved residue(s) required for the propagation of feature annotation.</text>
</comment>
<dbReference type="Proteomes" id="UP001387100">
    <property type="component" value="Unassembled WGS sequence"/>
</dbReference>
<accession>A0ABU8RGP5</accession>
<organism evidence="10 11">
    <name type="scientific">Pseudokineococcus basanitobsidens</name>
    <dbReference type="NCBI Taxonomy" id="1926649"/>
    <lineage>
        <taxon>Bacteria</taxon>
        <taxon>Bacillati</taxon>
        <taxon>Actinomycetota</taxon>
        <taxon>Actinomycetes</taxon>
        <taxon>Kineosporiales</taxon>
        <taxon>Kineosporiaceae</taxon>
        <taxon>Pseudokineococcus</taxon>
    </lineage>
</organism>
<feature type="binding site" evidence="8">
    <location>
        <begin position="171"/>
        <end position="174"/>
    </location>
    <ligand>
        <name>ATP</name>
        <dbReference type="ChEBI" id="CHEBI:30616"/>
    </ligand>
</feature>
<sequence>MSSSTGPGTAPPRRGTAAGDAARAGRPLLVTTRDELDRVRAGLAGPVAVVMTMGALHEGHAALARAARERAASVVATVFVNPLQFGPGEDLDRYPRTLGADLDLLGREGVDVVFAPAVEEVYPAGPPRVVVSAGELGAVLEGASRPGHFDGVLTVVAKLVHLTRPDVVLFGQKDAQQLALVRRMALDLDLRVEVVAVPTSREDDGLARSSRNAYLGARDREAAAVLPRALRRGAGRADAGAVAVRAAAAAELRGEPRADVDYLALVDAVDLRPVPDDHVGPALLAVAARVGSTRLIDNVPLVLAGAAEDGSTRR</sequence>
<comment type="similarity">
    <text evidence="2 8">Belongs to the pantothenate synthetase family.</text>
</comment>
<evidence type="ECO:0000256" key="6">
    <source>
        <dbReference type="ARBA" id="ARBA00022840"/>
    </source>
</evidence>
<dbReference type="HAMAP" id="MF_00158">
    <property type="entry name" value="PanC"/>
    <property type="match status" value="1"/>
</dbReference>